<evidence type="ECO:0000313" key="1">
    <source>
        <dbReference type="EMBL" id="CAP54838.1"/>
    </source>
</evidence>
<evidence type="ECO:0000313" key="2">
    <source>
        <dbReference type="Proteomes" id="UP000001176"/>
    </source>
</evidence>
<keyword evidence="2" id="KW-1185">Reference proteome</keyword>
<sequence length="50" mass="5324">MEAGPLARPAASERRGYRTVPGEMSWSRTMAPHHGLAAAVCYKGPSPGQE</sequence>
<dbReference type="Proteomes" id="UP000001176">
    <property type="component" value="Chromosome"/>
</dbReference>
<dbReference type="EMBL" id="AM889285">
    <property type="protein sequence ID" value="CAP54838.1"/>
    <property type="molecule type" value="Genomic_DNA"/>
</dbReference>
<accession>A9HBN9</accession>
<dbReference type="AlphaFoldDB" id="A9HBN9"/>
<name>A9HBN9_GLUDA</name>
<organism evidence="1 2">
    <name type="scientific">Gluconacetobacter diazotrophicus (strain ATCC 49037 / DSM 5601 / CCUG 37298 / CIP 103539 / LMG 7603 / PAl5)</name>
    <dbReference type="NCBI Taxonomy" id="272568"/>
    <lineage>
        <taxon>Bacteria</taxon>
        <taxon>Pseudomonadati</taxon>
        <taxon>Pseudomonadota</taxon>
        <taxon>Alphaproteobacteria</taxon>
        <taxon>Acetobacterales</taxon>
        <taxon>Acetobacteraceae</taxon>
        <taxon>Gluconacetobacter</taxon>
    </lineage>
</organism>
<dbReference type="KEGG" id="gdi:GDI0895"/>
<proteinExistence type="predicted"/>
<reference evidence="1 2" key="1">
    <citation type="journal article" date="2009" name="BMC Genomics">
        <title>Complete genome sequence of the sugarcane nitrogen-fixing endophyte Gluconacetobacter diazotrophicus Pal5.</title>
        <authorList>
            <person name="Bertalan M."/>
            <person name="Albano R."/>
            <person name="Padua V."/>
            <person name="Rouws L."/>
            <person name="Rojas C."/>
            <person name="Hemerly A."/>
            <person name="Teixeira K."/>
            <person name="Schwab S."/>
            <person name="Araujo J."/>
            <person name="Oliveira A."/>
            <person name="Franca L."/>
            <person name="Magalhaes V."/>
            <person name="Alqueres S."/>
            <person name="Cardoso A."/>
            <person name="Almeida W."/>
            <person name="Loureiro M.M."/>
            <person name="Nogueira E."/>
            <person name="Cidade D."/>
            <person name="Oliveira D."/>
            <person name="Simao T."/>
            <person name="Macedo J."/>
            <person name="Valadao A."/>
            <person name="Dreschsel M."/>
            <person name="Freitas F."/>
            <person name="Vidal M."/>
            <person name="Guedes H."/>
            <person name="Rodrigues E."/>
            <person name="Meneses C."/>
            <person name="Brioso P."/>
            <person name="Pozzer L."/>
            <person name="Figueiredo D."/>
            <person name="Montano H."/>
            <person name="Junior J."/>
            <person name="Filho G."/>
            <person name="Flores V."/>
            <person name="Ferreira B."/>
            <person name="Branco A."/>
            <person name="Gonzalez P."/>
            <person name="Guillobel H."/>
            <person name="Lemos M."/>
            <person name="Seibel L."/>
            <person name="Macedo J."/>
            <person name="Alves-Ferreira M."/>
            <person name="Sachetto-Martins G."/>
            <person name="Coelho A."/>
            <person name="Santos E."/>
            <person name="Amaral G."/>
            <person name="Neves A."/>
            <person name="Pacheco A.B."/>
            <person name="Carvalho D."/>
            <person name="Lery L."/>
            <person name="Bisch P."/>
            <person name="Rossle S.C."/>
            <person name="Urmenyi T."/>
            <person name="Kruger W.V."/>
            <person name="Martins O."/>
            <person name="Baldani J.I."/>
            <person name="Ferreira P.C."/>
        </authorList>
    </citation>
    <scope>NUCLEOTIDE SEQUENCE [LARGE SCALE GENOMIC DNA]</scope>
    <source>
        <strain evidence="2">ATCC 49037 / DSM 5601 / CCUG 37298 / CIP 103539 / LMG 7603 / PAl5</strain>
    </source>
</reference>
<gene>
    <name evidence="1" type="ordered locus">GDI0895</name>
</gene>
<protein>
    <submittedName>
        <fullName evidence="1">Uncharacterized protein</fullName>
    </submittedName>
</protein>